<sequence length="99" mass="11805">MTESLTHLFAGISEFGWNPPKRESNLIDHKIDFAHVRQIFDGYIFVRRSDRHGEIRYQIFGYLEGREVAVACTIRGTFCHIISARRARKDERRKYYDRL</sequence>
<comment type="caution">
    <text evidence="1">The sequence shown here is derived from an EMBL/GenBank/DDBJ whole genome shotgun (WGS) entry which is preliminary data.</text>
</comment>
<dbReference type="Pfam" id="PF04365">
    <property type="entry name" value="BrnT_toxin"/>
    <property type="match status" value="1"/>
</dbReference>
<reference evidence="1 2" key="1">
    <citation type="submission" date="2016-03" db="EMBL/GenBank/DDBJ databases">
        <title>Microsymbionts genomes from the relict species Vavilovia formosa (Stev.) Fed.</title>
        <authorList>
            <person name="Kopat V."/>
            <person name="Chirak E."/>
            <person name="Kimeklis A."/>
            <person name="Andronov E."/>
        </authorList>
    </citation>
    <scope>NUCLEOTIDE SEQUENCE [LARGE SCALE GENOMIC DNA]</scope>
    <source>
        <strain evidence="1 2">Vaf07</strain>
    </source>
</reference>
<dbReference type="AlphaFoldDB" id="A0A161QPR3"/>
<dbReference type="Gene3D" id="3.10.450.530">
    <property type="entry name" value="Ribonuclease toxin, BrnT, of type II toxin-antitoxin system"/>
    <property type="match status" value="1"/>
</dbReference>
<accession>A0A161QPR3</accession>
<gene>
    <name evidence="1" type="ORF">A4A58_07530</name>
</gene>
<dbReference type="InterPro" id="IPR007460">
    <property type="entry name" value="BrnT_toxin"/>
</dbReference>
<dbReference type="Proteomes" id="UP000076574">
    <property type="component" value="Unassembled WGS sequence"/>
</dbReference>
<dbReference type="STRING" id="943830.A4A58_07530"/>
<dbReference type="EMBL" id="LVYV01000012">
    <property type="protein sequence ID" value="KZD23224.1"/>
    <property type="molecule type" value="Genomic_DNA"/>
</dbReference>
<evidence type="ECO:0000313" key="2">
    <source>
        <dbReference type="Proteomes" id="UP000076574"/>
    </source>
</evidence>
<evidence type="ECO:0008006" key="3">
    <source>
        <dbReference type="Google" id="ProtNLM"/>
    </source>
</evidence>
<proteinExistence type="predicted"/>
<organism evidence="1 2">
    <name type="scientific">Tardiphaga robiniae</name>
    <dbReference type="NCBI Taxonomy" id="943830"/>
    <lineage>
        <taxon>Bacteria</taxon>
        <taxon>Pseudomonadati</taxon>
        <taxon>Pseudomonadota</taxon>
        <taxon>Alphaproteobacteria</taxon>
        <taxon>Hyphomicrobiales</taxon>
        <taxon>Nitrobacteraceae</taxon>
        <taxon>Tardiphaga</taxon>
    </lineage>
</organism>
<evidence type="ECO:0000313" key="1">
    <source>
        <dbReference type="EMBL" id="KZD23224.1"/>
    </source>
</evidence>
<dbReference type="InterPro" id="IPR038573">
    <property type="entry name" value="BrnT_sf"/>
</dbReference>
<keyword evidence="2" id="KW-1185">Reference proteome</keyword>
<protein>
    <recommendedName>
        <fullName evidence="3">BrnT family toxin</fullName>
    </recommendedName>
</protein>
<name>A0A161QPR3_9BRAD</name>